<feature type="modified residue" description="4-aspartylphosphate" evidence="7">
    <location>
        <position position="720"/>
    </location>
</feature>
<comment type="caution">
    <text evidence="12">The sequence shown here is derived from an EMBL/GenBank/DDBJ whole genome shotgun (WGS) entry which is preliminary data.</text>
</comment>
<proteinExistence type="predicted"/>
<evidence type="ECO:0000256" key="7">
    <source>
        <dbReference type="PROSITE-ProRule" id="PRU00169"/>
    </source>
</evidence>
<evidence type="ECO:0000259" key="11">
    <source>
        <dbReference type="PROSITE" id="PS50113"/>
    </source>
</evidence>
<dbReference type="Pfam" id="PF13426">
    <property type="entry name" value="PAS_9"/>
    <property type="match status" value="1"/>
</dbReference>
<dbReference type="InterPro" id="IPR000014">
    <property type="entry name" value="PAS"/>
</dbReference>
<dbReference type="SMART" id="SM00448">
    <property type="entry name" value="REC"/>
    <property type="match status" value="1"/>
</dbReference>
<comment type="catalytic activity">
    <reaction evidence="1">
        <text>ATP + protein L-histidine = ADP + protein N-phospho-L-histidine.</text>
        <dbReference type="EC" id="2.7.13.3"/>
    </reaction>
</comment>
<dbReference type="InterPro" id="IPR001789">
    <property type="entry name" value="Sig_transdc_resp-reg_receiver"/>
</dbReference>
<dbReference type="Pfam" id="PF00072">
    <property type="entry name" value="Response_reg"/>
    <property type="match status" value="1"/>
</dbReference>
<dbReference type="PROSITE" id="PS50109">
    <property type="entry name" value="HIS_KIN"/>
    <property type="match status" value="1"/>
</dbReference>
<feature type="domain" description="PAS" evidence="10">
    <location>
        <begin position="299"/>
        <end position="361"/>
    </location>
</feature>
<dbReference type="SMART" id="SM00086">
    <property type="entry name" value="PAC"/>
    <property type="match status" value="3"/>
</dbReference>
<accession>A0ABX1MBK1</accession>
<keyword evidence="5 12" id="KW-0418">Kinase</keyword>
<dbReference type="InterPro" id="IPR003594">
    <property type="entry name" value="HATPase_dom"/>
</dbReference>
<feature type="domain" description="Response regulatory" evidence="9">
    <location>
        <begin position="669"/>
        <end position="783"/>
    </location>
</feature>
<dbReference type="SUPFAM" id="SSF47384">
    <property type="entry name" value="Homodimeric domain of signal transducing histidine kinase"/>
    <property type="match status" value="1"/>
</dbReference>
<dbReference type="PROSITE" id="PS50112">
    <property type="entry name" value="PAS"/>
    <property type="match status" value="2"/>
</dbReference>
<keyword evidence="13" id="KW-1185">Reference proteome</keyword>
<evidence type="ECO:0000313" key="13">
    <source>
        <dbReference type="Proteomes" id="UP000762253"/>
    </source>
</evidence>
<dbReference type="Proteomes" id="UP000762253">
    <property type="component" value="Unassembled WGS sequence"/>
</dbReference>
<dbReference type="CDD" id="cd00130">
    <property type="entry name" value="PAS"/>
    <property type="match status" value="2"/>
</dbReference>
<dbReference type="InterPro" id="IPR003661">
    <property type="entry name" value="HisK_dim/P_dom"/>
</dbReference>
<dbReference type="InterPro" id="IPR035965">
    <property type="entry name" value="PAS-like_dom_sf"/>
</dbReference>
<dbReference type="InterPro" id="IPR013655">
    <property type="entry name" value="PAS_fold_3"/>
</dbReference>
<protein>
    <recommendedName>
        <fullName evidence="2">histidine kinase</fullName>
        <ecNumber evidence="2">2.7.13.3</ecNumber>
    </recommendedName>
</protein>
<feature type="domain" description="Histidine kinase" evidence="8">
    <location>
        <begin position="428"/>
        <end position="650"/>
    </location>
</feature>
<dbReference type="InterPro" id="IPR000700">
    <property type="entry name" value="PAS-assoc_C"/>
</dbReference>
<dbReference type="Gene3D" id="1.10.287.130">
    <property type="match status" value="1"/>
</dbReference>
<dbReference type="Gene3D" id="3.40.50.2300">
    <property type="match status" value="1"/>
</dbReference>
<feature type="domain" description="PAC" evidence="11">
    <location>
        <begin position="363"/>
        <end position="415"/>
    </location>
</feature>
<dbReference type="Pfam" id="PF08447">
    <property type="entry name" value="PAS_3"/>
    <property type="match status" value="2"/>
</dbReference>
<evidence type="ECO:0000259" key="10">
    <source>
        <dbReference type="PROSITE" id="PS50112"/>
    </source>
</evidence>
<feature type="domain" description="PAS" evidence="10">
    <location>
        <begin position="41"/>
        <end position="111"/>
    </location>
</feature>
<dbReference type="PANTHER" id="PTHR43304">
    <property type="entry name" value="PHYTOCHROME-LIKE PROTEIN CPH1"/>
    <property type="match status" value="1"/>
</dbReference>
<evidence type="ECO:0000256" key="5">
    <source>
        <dbReference type="ARBA" id="ARBA00022777"/>
    </source>
</evidence>
<dbReference type="InterPro" id="IPR001610">
    <property type="entry name" value="PAC"/>
</dbReference>
<feature type="domain" description="PAC" evidence="11">
    <location>
        <begin position="242"/>
        <end position="294"/>
    </location>
</feature>
<dbReference type="PRINTS" id="PR00344">
    <property type="entry name" value="BCTRLSENSOR"/>
</dbReference>
<dbReference type="CDD" id="cd00082">
    <property type="entry name" value="HisKA"/>
    <property type="match status" value="1"/>
</dbReference>
<organism evidence="12 13">
    <name type="scientific">Brasilonema octagenarum UFV-OR1</name>
    <dbReference type="NCBI Taxonomy" id="417115"/>
    <lineage>
        <taxon>Bacteria</taxon>
        <taxon>Bacillati</taxon>
        <taxon>Cyanobacteriota</taxon>
        <taxon>Cyanophyceae</taxon>
        <taxon>Nostocales</taxon>
        <taxon>Scytonemataceae</taxon>
        <taxon>Brasilonema</taxon>
        <taxon>Octagenarum group</taxon>
    </lineage>
</organism>
<dbReference type="PROSITE" id="PS50113">
    <property type="entry name" value="PAC"/>
    <property type="match status" value="3"/>
</dbReference>
<dbReference type="CDD" id="cd17546">
    <property type="entry name" value="REC_hyHK_CKI1_RcsC-like"/>
    <property type="match status" value="1"/>
</dbReference>
<name>A0ABX1MBK1_9CYAN</name>
<dbReference type="SMART" id="SM00091">
    <property type="entry name" value="PAS"/>
    <property type="match status" value="3"/>
</dbReference>
<dbReference type="EC" id="2.7.13.3" evidence="2"/>
<evidence type="ECO:0000256" key="4">
    <source>
        <dbReference type="ARBA" id="ARBA00022679"/>
    </source>
</evidence>
<dbReference type="Pfam" id="PF00512">
    <property type="entry name" value="HisKA"/>
    <property type="match status" value="1"/>
</dbReference>
<dbReference type="InterPro" id="IPR011006">
    <property type="entry name" value="CheY-like_superfamily"/>
</dbReference>
<dbReference type="NCBIfam" id="TIGR00229">
    <property type="entry name" value="sensory_box"/>
    <property type="match status" value="2"/>
</dbReference>
<dbReference type="InterPro" id="IPR052162">
    <property type="entry name" value="Sensor_kinase/Photoreceptor"/>
</dbReference>
<evidence type="ECO:0000259" key="8">
    <source>
        <dbReference type="PROSITE" id="PS50109"/>
    </source>
</evidence>
<dbReference type="InterPro" id="IPR036890">
    <property type="entry name" value="HATPase_C_sf"/>
</dbReference>
<dbReference type="SMART" id="SM00387">
    <property type="entry name" value="HATPase_c"/>
    <property type="match status" value="1"/>
</dbReference>
<evidence type="ECO:0000313" key="12">
    <source>
        <dbReference type="EMBL" id="NMF65136.1"/>
    </source>
</evidence>
<evidence type="ECO:0000256" key="3">
    <source>
        <dbReference type="ARBA" id="ARBA00022553"/>
    </source>
</evidence>
<dbReference type="PANTHER" id="PTHR43304:SF1">
    <property type="entry name" value="PAC DOMAIN-CONTAINING PROTEIN"/>
    <property type="match status" value="1"/>
</dbReference>
<dbReference type="InterPro" id="IPR036097">
    <property type="entry name" value="HisK_dim/P_sf"/>
</dbReference>
<dbReference type="GO" id="GO:0016301">
    <property type="term" value="F:kinase activity"/>
    <property type="evidence" value="ECO:0007669"/>
    <property type="project" value="UniProtKB-KW"/>
</dbReference>
<dbReference type="Pfam" id="PF02518">
    <property type="entry name" value="HATPase_c"/>
    <property type="match status" value="1"/>
</dbReference>
<evidence type="ECO:0000256" key="6">
    <source>
        <dbReference type="ARBA" id="ARBA00023012"/>
    </source>
</evidence>
<dbReference type="SUPFAM" id="SSF55785">
    <property type="entry name" value="PYP-like sensor domain (PAS domain)"/>
    <property type="match status" value="3"/>
</dbReference>
<dbReference type="EMBL" id="QMEC01000090">
    <property type="protein sequence ID" value="NMF65136.1"/>
    <property type="molecule type" value="Genomic_DNA"/>
</dbReference>
<gene>
    <name evidence="12" type="ORF">DP115_21145</name>
</gene>
<evidence type="ECO:0000256" key="2">
    <source>
        <dbReference type="ARBA" id="ARBA00012438"/>
    </source>
</evidence>
<feature type="domain" description="PAC" evidence="11">
    <location>
        <begin position="114"/>
        <end position="166"/>
    </location>
</feature>
<dbReference type="SMART" id="SM00388">
    <property type="entry name" value="HisKA"/>
    <property type="match status" value="1"/>
</dbReference>
<dbReference type="Gene3D" id="3.30.450.20">
    <property type="entry name" value="PAS domain"/>
    <property type="match status" value="3"/>
</dbReference>
<reference evidence="12 13" key="1">
    <citation type="submission" date="2018-06" db="EMBL/GenBank/DDBJ databases">
        <title>Comparative genomics of Brasilonema spp. strains.</title>
        <authorList>
            <person name="Alvarenga D.O."/>
            <person name="Fiore M.F."/>
            <person name="Varani A.M."/>
        </authorList>
    </citation>
    <scope>NUCLEOTIDE SEQUENCE [LARGE SCALE GENOMIC DNA]</scope>
    <source>
        <strain evidence="12 13">UFV-OR1</strain>
    </source>
</reference>
<evidence type="ECO:0000259" key="9">
    <source>
        <dbReference type="PROSITE" id="PS50110"/>
    </source>
</evidence>
<evidence type="ECO:0000256" key="1">
    <source>
        <dbReference type="ARBA" id="ARBA00000085"/>
    </source>
</evidence>
<keyword evidence="3 7" id="KW-0597">Phosphoprotein</keyword>
<keyword evidence="4" id="KW-0808">Transferase</keyword>
<sequence length="784" mass="89010">MELTCAVADQLAIAIHQSTLLLQLQTELSERKKAIIALQESEERFRTMADIAPVMIWMVGTDKLCNYFNRVWLEFTGRTLEQELGYGWAELLHPDDLQLCLEIYTTAFDARRSFTMEHRFRRFDGEYRWFLNTGTPRFHSDGSFAGYIGSSIDITEQKQMLEALQDSEARLRLTLDAAHMVIWDWNILTNNIVYDNSMLPLCGLSLGLNEHTFEAFLDAVYFEDRDRVVAAITDAIENKKEHEVEFRFVSLDRALRWIGDKGQVYYDQTGKPVRMVGVGIDITERKEAEHKIREQAAWLDVATDAIIVRNLENKIVFWNKSAERLYGWKAKDILGKNANDILYKKISSQLKEALSQVNLTGEWYGELSQIRKDGKELIVETRWTLVRDEHGNPKSILSVKTDITEKKRLQTQFLRAQRLESLGTLASGIAHDLNNTLAPMLMSAQLLRMRISDERNQQLLQTLETNAQRGAAMVKQVLSFARGVEGKRTILQIKHLISEIEQFAKQTFPKSIEFCTDIAPNLWTISGDATQLHQVLMNLVINARDAMPKGGVLSIYGENFFVDENYARMNLDATVGPHIVITVKDTGMGMLPEVLDRIFEPFFTTKEVGKGSGLGLSTVLGIIKSHNGFISVSSKIGKGTQFKVFLKAVLENQTFSEESFELPMGNGELILVVDDEAEIREITKITLENYNYKILTACDGIEALALYAQNPENIKVVFVDMMMPDMDGLTTIRALLRINPCIKIMAASGLTDNNKLIQNLDVEIFLSKPYNVKQLLQALHKILN</sequence>
<dbReference type="InterPro" id="IPR004358">
    <property type="entry name" value="Sig_transdc_His_kin-like_C"/>
</dbReference>
<dbReference type="SUPFAM" id="SSF52172">
    <property type="entry name" value="CheY-like"/>
    <property type="match status" value="1"/>
</dbReference>
<keyword evidence="6" id="KW-0902">Two-component regulatory system</keyword>
<dbReference type="Gene3D" id="3.30.565.10">
    <property type="entry name" value="Histidine kinase-like ATPase, C-terminal domain"/>
    <property type="match status" value="1"/>
</dbReference>
<dbReference type="SUPFAM" id="SSF55874">
    <property type="entry name" value="ATPase domain of HSP90 chaperone/DNA topoisomerase II/histidine kinase"/>
    <property type="match status" value="1"/>
</dbReference>
<dbReference type="PROSITE" id="PS50110">
    <property type="entry name" value="RESPONSE_REGULATORY"/>
    <property type="match status" value="1"/>
</dbReference>
<dbReference type="InterPro" id="IPR005467">
    <property type="entry name" value="His_kinase_dom"/>
</dbReference>